<name>A0A9D1DRZ3_9FIRM</name>
<dbReference type="GO" id="GO:0008483">
    <property type="term" value="F:transaminase activity"/>
    <property type="evidence" value="ECO:0007669"/>
    <property type="project" value="UniProtKB-KW"/>
</dbReference>
<reference evidence="1" key="2">
    <citation type="journal article" date="2021" name="PeerJ">
        <title>Extensive microbial diversity within the chicken gut microbiome revealed by metagenomics and culture.</title>
        <authorList>
            <person name="Gilroy R."/>
            <person name="Ravi A."/>
            <person name="Getino M."/>
            <person name="Pursley I."/>
            <person name="Horton D.L."/>
            <person name="Alikhan N.F."/>
            <person name="Baker D."/>
            <person name="Gharbi K."/>
            <person name="Hall N."/>
            <person name="Watson M."/>
            <person name="Adriaenssens E.M."/>
            <person name="Foster-Nyarko E."/>
            <person name="Jarju S."/>
            <person name="Secka A."/>
            <person name="Antonio M."/>
            <person name="Oren A."/>
            <person name="Chaudhuri R.R."/>
            <person name="La Ragione R."/>
            <person name="Hildebrand F."/>
            <person name="Pallen M.J."/>
        </authorList>
    </citation>
    <scope>NUCLEOTIDE SEQUENCE</scope>
    <source>
        <strain evidence="1">ChiSjej1B19-7085</strain>
    </source>
</reference>
<keyword evidence="1" id="KW-0032">Aminotransferase</keyword>
<dbReference type="Gene3D" id="3.40.640.10">
    <property type="entry name" value="Type I PLP-dependent aspartate aminotransferase-like (Major domain)"/>
    <property type="match status" value="1"/>
</dbReference>
<gene>
    <name evidence="1" type="ORF">IAA54_09650</name>
</gene>
<comment type="caution">
    <text evidence="1">The sequence shown here is derived from an EMBL/GenBank/DDBJ whole genome shotgun (WGS) entry which is preliminary data.</text>
</comment>
<dbReference type="EMBL" id="DVHF01000116">
    <property type="protein sequence ID" value="HIR57920.1"/>
    <property type="molecule type" value="Genomic_DNA"/>
</dbReference>
<dbReference type="Gene3D" id="3.90.1150.60">
    <property type="entry name" value="Methioning gamme-lyase, C-terminal domain"/>
    <property type="match status" value="1"/>
</dbReference>
<dbReference type="Pfam" id="PF06838">
    <property type="entry name" value="Met_gamma_lyase"/>
    <property type="match status" value="1"/>
</dbReference>
<organism evidence="1 2">
    <name type="scientific">Candidatus Gallacutalibacter pullicola</name>
    <dbReference type="NCBI Taxonomy" id="2840830"/>
    <lineage>
        <taxon>Bacteria</taxon>
        <taxon>Bacillati</taxon>
        <taxon>Bacillota</taxon>
        <taxon>Clostridia</taxon>
        <taxon>Eubacteriales</taxon>
        <taxon>Candidatus Gallacutalibacter</taxon>
    </lineage>
</organism>
<dbReference type="Proteomes" id="UP000886785">
    <property type="component" value="Unassembled WGS sequence"/>
</dbReference>
<dbReference type="InterPro" id="IPR009651">
    <property type="entry name" value="Met_g_lyase_put"/>
</dbReference>
<dbReference type="PANTHER" id="PTHR46658:SF1">
    <property type="entry name" value="CYS OR MET METABOLISM PYRIDOXAL-PHOSPHATE-DEPENDENT ENZYME"/>
    <property type="match status" value="1"/>
</dbReference>
<evidence type="ECO:0000313" key="2">
    <source>
        <dbReference type="Proteomes" id="UP000886785"/>
    </source>
</evidence>
<dbReference type="PANTHER" id="PTHR46658">
    <property type="entry name" value="CYS OR MET METABOLISM PYRIDOXAL-PHOSPHATE-DEPENDENT ENZYME"/>
    <property type="match status" value="1"/>
</dbReference>
<sequence>MIIHPYFKIDEKIQKAAELASEKLSGVFAKIDETTNFNQQKMLAAFSNAGVSESHFVASTGYGYGDRGRDALDRVFACALGAEDALVRYNFVSGTHALTVALFGVLRPGDMMLSVTGLPYDTLRGVIGLTGDGNGSLREFGIQYDQLDLKEDGTPDYEAMEQRISPAVKMVYIQRSRGYSLRPSLFVEDIAKIAEIAKRKAPDCIVMVDNCYGEFVQTIEPTQCGADLMAGSLIKNPGGGIAPTGGYIAGRKDLVESCSYRLTTPGTGKEVGCTLGNNRELFMGAFHAPHVTGEALKTAAFTAALFQSFGYDVTPKWDEPRADIIQAVMLRREESLIAFCQGVQKGAPVDSFVVPEPWDMPGYDCQVIMAAGAFTLGASIELSADAPLREPYAAWMQGGLNFHSGRLGAMLAAQSMLERGLLG</sequence>
<evidence type="ECO:0000313" key="1">
    <source>
        <dbReference type="EMBL" id="HIR57920.1"/>
    </source>
</evidence>
<dbReference type="SUPFAM" id="SSF53383">
    <property type="entry name" value="PLP-dependent transferases"/>
    <property type="match status" value="1"/>
</dbReference>
<protein>
    <submittedName>
        <fullName evidence="1">Aminotransferase class V-fold PLP-dependent enzyme</fullName>
    </submittedName>
</protein>
<reference evidence="1" key="1">
    <citation type="submission" date="2020-10" db="EMBL/GenBank/DDBJ databases">
        <authorList>
            <person name="Gilroy R."/>
        </authorList>
    </citation>
    <scope>NUCLEOTIDE SEQUENCE</scope>
    <source>
        <strain evidence="1">ChiSjej1B19-7085</strain>
    </source>
</reference>
<proteinExistence type="predicted"/>
<dbReference type="InterPro" id="IPR015424">
    <property type="entry name" value="PyrdxlP-dep_Trfase"/>
</dbReference>
<dbReference type="AlphaFoldDB" id="A0A9D1DRZ3"/>
<accession>A0A9D1DRZ3</accession>
<dbReference type="InterPro" id="IPR015421">
    <property type="entry name" value="PyrdxlP-dep_Trfase_major"/>
</dbReference>
<keyword evidence="1" id="KW-0808">Transferase</keyword>